<comment type="caution">
    <text evidence="1">The sequence shown here is derived from an EMBL/GenBank/DDBJ whole genome shotgun (WGS) entry which is preliminary data.</text>
</comment>
<organism evidence="1">
    <name type="scientific">sediment metagenome</name>
    <dbReference type="NCBI Taxonomy" id="749907"/>
    <lineage>
        <taxon>unclassified sequences</taxon>
        <taxon>metagenomes</taxon>
        <taxon>ecological metagenomes</taxon>
    </lineage>
</organism>
<name>D9PK25_9ZZZZ</name>
<dbReference type="AlphaFoldDB" id="D9PK25"/>
<dbReference type="EMBL" id="ADZX01000577">
    <property type="protein sequence ID" value="EFK96072.1"/>
    <property type="molecule type" value="Genomic_DNA"/>
</dbReference>
<protein>
    <submittedName>
        <fullName evidence="1">Uncharacterized protein</fullName>
    </submittedName>
</protein>
<evidence type="ECO:0000313" key="1">
    <source>
        <dbReference type="EMBL" id="EFK96072.1"/>
    </source>
</evidence>
<accession>D9PK25</accession>
<gene>
    <name evidence="1" type="ORF">LDC_1890</name>
</gene>
<dbReference type="NCBIfam" id="NF012209">
    <property type="entry name" value="LEPR-8K"/>
    <property type="match status" value="1"/>
</dbReference>
<proteinExistence type="predicted"/>
<reference evidence="1" key="1">
    <citation type="submission" date="2010-07" db="EMBL/GenBank/DDBJ databases">
        <authorList>
            <consortium name="CONSOLIDER consortium CSD2007-00005"/>
            <person name="Guazzaroni M.-E."/>
            <person name="Richter M."/>
            <person name="Garcia-Salamanca A."/>
            <person name="Yarza P."/>
            <person name="Ferrer M."/>
        </authorList>
    </citation>
    <scope>NUCLEOTIDE SEQUENCE</scope>
</reference>
<feature type="non-terminal residue" evidence="1">
    <location>
        <position position="122"/>
    </location>
</feature>
<sequence>MRALNSPRRRPNPVRDAYRLEPLEPRVLLSADPVLGAAQALLIPAADHDQALLGAYDFDHPDALLGPTLPPDSGGVAPSLMFSLEHDAAAVPAETKSQVFAVDATAFDVSQVGSRSGFLDGT</sequence>
<dbReference type="InterPro" id="IPR053786">
    <property type="entry name" value="LEPRxLL_CS"/>
</dbReference>
<reference evidence="1" key="2">
    <citation type="journal article" date="2011" name="Microb. Ecol.">
        <title>Taxonomic and Functional Metagenomic Profiling of the Microbial Community in the Anoxic Sediment of a Sub-saline Shallow Lake (Laguna de Carrizo, Central Spain).</title>
        <authorList>
            <person name="Ferrer M."/>
            <person name="Guazzaroni M.E."/>
            <person name="Richter M."/>
            <person name="Garcia-Salamanca A."/>
            <person name="Yarza P."/>
            <person name="Suarez-Suarez A."/>
            <person name="Solano J."/>
            <person name="Alcaide M."/>
            <person name="van Dillewijn P."/>
            <person name="Molina-Henares M.A."/>
            <person name="Lopez-Cortes N."/>
            <person name="Al-Ramahi Y."/>
            <person name="Guerrero C."/>
            <person name="Acosta A."/>
            <person name="de Eugenio L.I."/>
            <person name="Martinez V."/>
            <person name="Marques S."/>
            <person name="Rojo F."/>
            <person name="Santero E."/>
            <person name="Genilloud O."/>
            <person name="Perez-Perez J."/>
            <person name="Rossello-Mora R."/>
            <person name="Ramos J.L."/>
        </authorList>
    </citation>
    <scope>NUCLEOTIDE SEQUENCE</scope>
</reference>